<evidence type="ECO:0000256" key="2">
    <source>
        <dbReference type="ARBA" id="ARBA00022857"/>
    </source>
</evidence>
<dbReference type="EMBL" id="KV441558">
    <property type="protein sequence ID" value="OAG01093.1"/>
    <property type="molecule type" value="Genomic_DNA"/>
</dbReference>
<keyword evidence="2" id="KW-0521">NADP</keyword>
<dbReference type="Gene3D" id="3.40.50.720">
    <property type="entry name" value="NAD(P)-binding Rossmann-like Domain"/>
    <property type="match status" value="1"/>
</dbReference>
<evidence type="ECO:0000313" key="5">
    <source>
        <dbReference type="EMBL" id="OAG01093.1"/>
    </source>
</evidence>
<dbReference type="SUPFAM" id="SSF51735">
    <property type="entry name" value="NAD(P)-binding Rossmann-fold domains"/>
    <property type="match status" value="1"/>
</dbReference>
<dbReference type="Proteomes" id="UP000077069">
    <property type="component" value="Unassembled WGS sequence"/>
</dbReference>
<dbReference type="PANTHER" id="PTHR47706:SF4">
    <property type="entry name" value="NMRA-LIKE DOMAIN-CONTAINING PROTEIN"/>
    <property type="match status" value="1"/>
</dbReference>
<dbReference type="InParanoid" id="A0A177C0C7"/>
<dbReference type="InterPro" id="IPR016040">
    <property type="entry name" value="NAD(P)-bd_dom"/>
</dbReference>
<keyword evidence="3" id="KW-0560">Oxidoreductase</keyword>
<evidence type="ECO:0000313" key="6">
    <source>
        <dbReference type="Proteomes" id="UP000077069"/>
    </source>
</evidence>
<proteinExistence type="inferred from homology"/>
<evidence type="ECO:0000256" key="1">
    <source>
        <dbReference type="ARBA" id="ARBA00005725"/>
    </source>
</evidence>
<keyword evidence="6" id="KW-1185">Reference proteome</keyword>
<dbReference type="AlphaFoldDB" id="A0A177C0C7"/>
<reference evidence="5 6" key="1">
    <citation type="submission" date="2016-05" db="EMBL/GenBank/DDBJ databases">
        <title>Comparative analysis of secretome profiles of manganese(II)-oxidizing ascomycete fungi.</title>
        <authorList>
            <consortium name="DOE Joint Genome Institute"/>
            <person name="Zeiner C.A."/>
            <person name="Purvine S.O."/>
            <person name="Zink E.M."/>
            <person name="Wu S."/>
            <person name="Pasa-Tolic L."/>
            <person name="Chaput D.L."/>
            <person name="Haridas S."/>
            <person name="Grigoriev I.V."/>
            <person name="Santelli C.M."/>
            <person name="Hansel C.M."/>
        </authorList>
    </citation>
    <scope>NUCLEOTIDE SEQUENCE [LARGE SCALE GENOMIC DNA]</scope>
    <source>
        <strain evidence="5 6">AP3s5-JAC2a</strain>
    </source>
</reference>
<dbReference type="OrthoDB" id="10000533at2759"/>
<dbReference type="GeneID" id="28767162"/>
<organism evidence="5 6">
    <name type="scientific">Paraphaeosphaeria sporulosa</name>
    <dbReference type="NCBI Taxonomy" id="1460663"/>
    <lineage>
        <taxon>Eukaryota</taxon>
        <taxon>Fungi</taxon>
        <taxon>Dikarya</taxon>
        <taxon>Ascomycota</taxon>
        <taxon>Pezizomycotina</taxon>
        <taxon>Dothideomycetes</taxon>
        <taxon>Pleosporomycetidae</taxon>
        <taxon>Pleosporales</taxon>
        <taxon>Massarineae</taxon>
        <taxon>Didymosphaeriaceae</taxon>
        <taxon>Paraphaeosphaeria</taxon>
    </lineage>
</organism>
<dbReference type="PANTHER" id="PTHR47706">
    <property type="entry name" value="NMRA-LIKE FAMILY PROTEIN"/>
    <property type="match status" value="1"/>
</dbReference>
<name>A0A177C0C7_9PLEO</name>
<dbReference type="GO" id="GO:0016491">
    <property type="term" value="F:oxidoreductase activity"/>
    <property type="evidence" value="ECO:0007669"/>
    <property type="project" value="UniProtKB-KW"/>
</dbReference>
<accession>A0A177C0C7</accession>
<protein>
    <submittedName>
        <fullName evidence="5">NAD(P)-binding protein</fullName>
    </submittedName>
</protein>
<gene>
    <name evidence="5" type="ORF">CC84DRAFT_1229786</name>
</gene>
<evidence type="ECO:0000256" key="3">
    <source>
        <dbReference type="ARBA" id="ARBA00023002"/>
    </source>
</evidence>
<sequence>MSVVVVVAGGSSGLGRAIVDALMEDGRFEVLIFSRTGNSQIEKESGARVLAVDYSNVDALTTILETNNVEVLITTANTMHDPTPELNMIAAAARSHSTKRFIPNTWSALEFKDEPRFKNFPLAQGRLEAMAQLQQTGLEWTAIYPGLFMEYVTEGLPSTLTINTMMFDVKHNAAALPNNGEAKITLTYSRDIAKYIPKLLMLEKWEPAYFIIGDVKSWNEVVAAAEKGKGVKFNVTYDSLEQLRVGKVTELPGHARMYERFGGRERALPVVQGLFAQYGLWMDEGLFTYQDGAKLNDLFPEVETLGLEEAWKVAGGKA</sequence>
<evidence type="ECO:0000259" key="4">
    <source>
        <dbReference type="Pfam" id="PF13460"/>
    </source>
</evidence>
<dbReference type="InterPro" id="IPR036291">
    <property type="entry name" value="NAD(P)-bd_dom_sf"/>
</dbReference>
<dbReference type="RefSeq" id="XP_018031458.1">
    <property type="nucleotide sequence ID" value="XM_018183676.1"/>
</dbReference>
<dbReference type="Pfam" id="PF13460">
    <property type="entry name" value="NAD_binding_10"/>
    <property type="match status" value="1"/>
</dbReference>
<dbReference type="InterPro" id="IPR051609">
    <property type="entry name" value="NmrA/Isoflavone_reductase-like"/>
</dbReference>
<feature type="domain" description="NAD(P)-binding" evidence="4">
    <location>
        <begin position="9"/>
        <end position="149"/>
    </location>
</feature>
<dbReference type="STRING" id="1460663.A0A177C0C7"/>
<comment type="similarity">
    <text evidence="1">Belongs to the NmrA-type oxidoreductase family. Isoflavone reductase subfamily.</text>
</comment>